<evidence type="ECO:0000313" key="3">
    <source>
        <dbReference type="Proteomes" id="UP001157961"/>
    </source>
</evidence>
<evidence type="ECO:0000259" key="1">
    <source>
        <dbReference type="Pfam" id="PF12705"/>
    </source>
</evidence>
<dbReference type="Proteomes" id="UP001157961">
    <property type="component" value="Unassembled WGS sequence"/>
</dbReference>
<dbReference type="InterPro" id="IPR038726">
    <property type="entry name" value="PDDEXK_AddAB-type"/>
</dbReference>
<organism evidence="2 3">
    <name type="scientific">Shimia sagamensis</name>
    <dbReference type="NCBI Taxonomy" id="1566352"/>
    <lineage>
        <taxon>Bacteria</taxon>
        <taxon>Pseudomonadati</taxon>
        <taxon>Pseudomonadota</taxon>
        <taxon>Alphaproteobacteria</taxon>
        <taxon>Rhodobacterales</taxon>
        <taxon>Roseobacteraceae</taxon>
    </lineage>
</organism>
<dbReference type="Gene3D" id="3.90.320.10">
    <property type="match status" value="1"/>
</dbReference>
<dbReference type="SUPFAM" id="SSF52540">
    <property type="entry name" value="P-loop containing nucleoside triphosphate hydrolases"/>
    <property type="match status" value="1"/>
</dbReference>
<dbReference type="InterPro" id="IPR011604">
    <property type="entry name" value="PDDEXK-like_dom_sf"/>
</dbReference>
<protein>
    <submittedName>
        <fullName evidence="2">Double-strand break repair protein AddB</fullName>
    </submittedName>
</protein>
<reference evidence="2 3" key="1">
    <citation type="submission" date="2017-05" db="EMBL/GenBank/DDBJ databases">
        <authorList>
            <person name="Varghese N."/>
            <person name="Submissions S."/>
        </authorList>
    </citation>
    <scope>NUCLEOTIDE SEQUENCE [LARGE SCALE GENOMIC DNA]</scope>
    <source>
        <strain evidence="2 3">DSM 29734</strain>
    </source>
</reference>
<evidence type="ECO:0000313" key="2">
    <source>
        <dbReference type="EMBL" id="SMP06357.1"/>
    </source>
</evidence>
<dbReference type="RefSeq" id="WP_283424487.1">
    <property type="nucleotide sequence ID" value="NZ_FXTY01000001.1"/>
</dbReference>
<gene>
    <name evidence="2" type="ORF">SAMN06265373_101639</name>
</gene>
<dbReference type="Pfam" id="PF12705">
    <property type="entry name" value="PDDEXK_1"/>
    <property type="match status" value="1"/>
</dbReference>
<feature type="domain" description="PD-(D/E)XK endonuclease-like" evidence="1">
    <location>
        <begin position="706"/>
        <end position="932"/>
    </location>
</feature>
<keyword evidence="3" id="KW-1185">Reference proteome</keyword>
<dbReference type="InterPro" id="IPR027417">
    <property type="entry name" value="P-loop_NTPase"/>
</dbReference>
<name>A0ABY1NDJ9_9RHOB</name>
<dbReference type="InterPro" id="IPR014153">
    <property type="entry name" value="Ds_break_AddB"/>
</dbReference>
<sequence length="974" mass="107433">MFEPSTAPRVFALPPGADFPRYLVEGLRARFADQHPDAIAKATVIVNTARMARRVHALFDAGPATLLPRIQLLGDFANTASAHLPAATPPIRQRFELIQLVTRLLEQQPDLAARASVYDLADSLAALFDEMAGEGVSVDTIEALDVSDQSGHWARAQSFFRIARHFIEDMDSAPGQEARQRRAIEAIVASWDQSPPQRPIILAGSTGSRGTMQLLMQAVAQLPQGAVVLPGFDFDMPPETWDHLSDGLQSEDHPQYRFRNLVQSLGLAPQDVTLWHGCKAPSPARNKVVSLALRPAPVTDQWLSEGPTLGDLSHATQDVTLVEATTQREEALAIAARFRKAADEGLTCALITPDRMLSRQVTAALDRWDIVPDDSAGQPLQLSPPGRFLRHVVALFHQKLTSEALLTLLKHPLAHSGENRGDHLKYTRDLELWIRRLGVTYPNADDMRAWAAARDDKMAEWMTWLTSNFCAAIQPNDDVTTLLETHITLAERIAQGSGEGSGGLWDQAAGRSAARLVAEVRDHAQVVGTISPSDYADLFGAILSRAEVRDRDTGHPNLLIWGTLEARVQGADLVILGGLNEASWPESPSPDPWLNRKLRHDAGLLLPERRIGLSAHDFQQAIGAPEVWITRSVRSDEAETVPSRWINRLTNLLSGLPDQHGPEALQDMKARGDTWLSYVRAIETVPLVPAATRPSPTPPPEARPRQLSVTEIKRLIRDPYAIYAKHVLRLRPLNPLMRTPDALLRGIVIHDVLEQLIKTSVAEDTPVTREQILAVSETVLAKNVPWATARALWQARLDRVADHIVHGEEARRKRGKPLAFETSAEGLIPELGFRLTAKADRIDQTDSGALILYDYKTGSPPSKDEQTYFDKQLLLEAAMAEQGGFKDIDPSDVADAIYIGLGTSPKDQPAPLLETPPTTVWEEFTTLIQHYVADGKGFTSRRAMRAERDEGDFDQLARFGEWDATDEPAPETLS</sequence>
<dbReference type="EMBL" id="FXTY01000001">
    <property type="protein sequence ID" value="SMP06357.1"/>
    <property type="molecule type" value="Genomic_DNA"/>
</dbReference>
<comment type="caution">
    <text evidence="2">The sequence shown here is derived from an EMBL/GenBank/DDBJ whole genome shotgun (WGS) entry which is preliminary data.</text>
</comment>
<dbReference type="NCBIfam" id="TIGR02786">
    <property type="entry name" value="addB_alphas"/>
    <property type="match status" value="1"/>
</dbReference>
<accession>A0ABY1NDJ9</accession>
<proteinExistence type="predicted"/>